<dbReference type="InterPro" id="IPR014752">
    <property type="entry name" value="Arrestin-like_C"/>
</dbReference>
<dbReference type="GO" id="GO:0002031">
    <property type="term" value="P:G protein-coupled receptor internalization"/>
    <property type="evidence" value="ECO:0007669"/>
    <property type="project" value="TreeGrafter"/>
</dbReference>
<dbReference type="InterPro" id="IPR014756">
    <property type="entry name" value="Ig_E-set"/>
</dbReference>
<feature type="domain" description="Arrestin C-terminal-like" evidence="8">
    <location>
        <begin position="193"/>
        <end position="356"/>
    </location>
</feature>
<evidence type="ECO:0000256" key="4">
    <source>
        <dbReference type="ARBA" id="ARBA00023305"/>
    </source>
</evidence>
<dbReference type="PROSITE" id="PS00295">
    <property type="entry name" value="ARRESTINS"/>
    <property type="match status" value="1"/>
</dbReference>
<keyword evidence="3" id="KW-0716">Sensory transduction</keyword>
<dbReference type="Pfam" id="PF00339">
    <property type="entry name" value="Arrestin_N"/>
    <property type="match status" value="1"/>
</dbReference>
<sequence>MSKNSGQVFKKTSPNQKLSLYLGKRDFVDHIDKVDPIDGVLLIDPEYLKDRKVYVVLTCAFRYGREDLDVMGLSFRKDIYLEAIQVYPPLPENKKQPTPLQEKMINKLKENCYPFCFEVPTNLPCSVTLQPGPEDHGKACGVDFEVKAFCADNLEEKIHKRNSVRLIIRKVQYAPEQSSLQPKAEATRQFLMSDKPLYLEASLGKEMYYHNEPIDVTVCITNNTSKVVKKIKLSVDQVTDVVLYQLDKYTKTVAFEEPDDTVAANSNFTKVYKLTPGLANNRKKRGLALDGKLKHEDTNLASSTMLRPELDKEVLGILVSYLMKVKVIVSRGGVLGDLTSSEVVVEIPFYLMHPKPSEVNASTKDLVIEEFNRQKIDGEKDDEEEETAATEGEH</sequence>
<dbReference type="GO" id="GO:0001664">
    <property type="term" value="F:G protein-coupled receptor binding"/>
    <property type="evidence" value="ECO:0007669"/>
    <property type="project" value="TreeGrafter"/>
</dbReference>
<feature type="compositionally biased region" description="Acidic residues" evidence="7">
    <location>
        <begin position="379"/>
        <end position="388"/>
    </location>
</feature>
<dbReference type="InterPro" id="IPR011021">
    <property type="entry name" value="Arrestin-like_N"/>
</dbReference>
<evidence type="ECO:0000259" key="8">
    <source>
        <dbReference type="SMART" id="SM01017"/>
    </source>
</evidence>
<dbReference type="SMART" id="SM01017">
    <property type="entry name" value="Arrestin_C"/>
    <property type="match status" value="1"/>
</dbReference>
<dbReference type="SUPFAM" id="SSF81296">
    <property type="entry name" value="E set domains"/>
    <property type="match status" value="2"/>
</dbReference>
<dbReference type="InterPro" id="IPR011022">
    <property type="entry name" value="Arrestin_C-like"/>
</dbReference>
<keyword evidence="4" id="KW-0844">Vision</keyword>
<dbReference type="GO" id="GO:0007165">
    <property type="term" value="P:signal transduction"/>
    <property type="evidence" value="ECO:0007669"/>
    <property type="project" value="InterPro"/>
</dbReference>
<dbReference type="InterPro" id="IPR014753">
    <property type="entry name" value="Arrestin_N"/>
</dbReference>
<name>A0A2H5ACB0_9CHON</name>
<dbReference type="PANTHER" id="PTHR11792">
    <property type="entry name" value="ARRESTIN"/>
    <property type="match status" value="1"/>
</dbReference>
<evidence type="ECO:0000313" key="9">
    <source>
        <dbReference type="EMBL" id="AUG68942.1"/>
    </source>
</evidence>
<dbReference type="PRINTS" id="PR00309">
    <property type="entry name" value="ARRESTIN"/>
</dbReference>
<evidence type="ECO:0000256" key="3">
    <source>
        <dbReference type="ARBA" id="ARBA00022606"/>
    </source>
</evidence>
<comment type="function">
    <text evidence="5">May play a role in an as yet undefined retina-specific signal transduction. Could bind to photoactivated-phosphorylated red/green opsins.</text>
</comment>
<evidence type="ECO:0000256" key="5">
    <source>
        <dbReference type="ARBA" id="ARBA00024976"/>
    </source>
</evidence>
<dbReference type="GO" id="GO:0007601">
    <property type="term" value="P:visual perception"/>
    <property type="evidence" value="ECO:0007669"/>
    <property type="project" value="UniProtKB-KW"/>
</dbReference>
<feature type="region of interest" description="Disordered" evidence="7">
    <location>
        <begin position="372"/>
        <end position="394"/>
    </location>
</feature>
<dbReference type="Pfam" id="PF02752">
    <property type="entry name" value="Arrestin_C"/>
    <property type="match status" value="1"/>
</dbReference>
<evidence type="ECO:0000256" key="2">
    <source>
        <dbReference type="ARBA" id="ARBA00017730"/>
    </source>
</evidence>
<dbReference type="Gene3D" id="2.60.40.840">
    <property type="match status" value="1"/>
</dbReference>
<evidence type="ECO:0000256" key="7">
    <source>
        <dbReference type="SAM" id="MobiDB-lite"/>
    </source>
</evidence>
<dbReference type="PANTHER" id="PTHR11792:SF19">
    <property type="entry name" value="ARRESTIN-C"/>
    <property type="match status" value="1"/>
</dbReference>
<comment type="similarity">
    <text evidence="1">Belongs to the arrestin family.</text>
</comment>
<dbReference type="FunFam" id="2.60.40.640:FF:000011">
    <property type="entry name" value="S-arrestin isoform X2"/>
    <property type="match status" value="1"/>
</dbReference>
<evidence type="ECO:0000256" key="6">
    <source>
        <dbReference type="ARBA" id="ARBA00031498"/>
    </source>
</evidence>
<dbReference type="Gene3D" id="2.60.40.640">
    <property type="match status" value="1"/>
</dbReference>
<proteinExistence type="evidence at transcript level"/>
<dbReference type="FunFam" id="2.60.40.840:FF:000001">
    <property type="entry name" value="beta-arrestin-1 isoform X1"/>
    <property type="match status" value="1"/>
</dbReference>
<accession>A0A2H5ACB0</accession>
<dbReference type="AlphaFoldDB" id="A0A2H5ACB0"/>
<organism evidence="9">
    <name type="scientific">Aptychotrema rostrata</name>
    <name type="common">East Australian shovelnose ray</name>
    <dbReference type="NCBI Taxonomy" id="556017"/>
    <lineage>
        <taxon>Eukaryota</taxon>
        <taxon>Metazoa</taxon>
        <taxon>Chordata</taxon>
        <taxon>Craniata</taxon>
        <taxon>Vertebrata</taxon>
        <taxon>Chondrichthyes</taxon>
        <taxon>Elasmobranchii</taxon>
        <taxon>Batoidea</taxon>
        <taxon>Rhinopristiformes</taxon>
        <taxon>Rhinobatidae</taxon>
        <taxon>Aptychotrema</taxon>
    </lineage>
</organism>
<dbReference type="EMBL" id="MG063664">
    <property type="protein sequence ID" value="AUG68942.1"/>
    <property type="molecule type" value="mRNA"/>
</dbReference>
<dbReference type="InterPro" id="IPR000698">
    <property type="entry name" value="Arrestin"/>
</dbReference>
<dbReference type="InterPro" id="IPR017864">
    <property type="entry name" value="Arrestin_CS"/>
</dbReference>
<reference evidence="9" key="1">
    <citation type="journal article" date="2018" name="Open Biol.">
        <title>Evolution of the shut-off steps of vertebrate phototransduction.</title>
        <authorList>
            <person name="Lamb T.D."/>
            <person name="Patel H.R."/>
            <person name="Chuah A."/>
            <person name="Hunt D.M."/>
        </authorList>
    </citation>
    <scope>NUCLEOTIDE SEQUENCE</scope>
</reference>
<protein>
    <recommendedName>
        <fullName evidence="2">Arrestin-C</fullName>
    </recommendedName>
    <alternativeName>
        <fullName evidence="6">Cone arrestin</fullName>
    </alternativeName>
</protein>
<evidence type="ECO:0000256" key="1">
    <source>
        <dbReference type="ARBA" id="ARBA00005298"/>
    </source>
</evidence>